<evidence type="ECO:0000313" key="4">
    <source>
        <dbReference type="EMBL" id="PJO40790.1"/>
    </source>
</evidence>
<dbReference type="InterPro" id="IPR027994">
    <property type="entry name" value="WxL_dom"/>
</dbReference>
<dbReference type="EMBL" id="PHQY01000700">
    <property type="protein sequence ID" value="PJO40790.1"/>
    <property type="molecule type" value="Genomic_DNA"/>
</dbReference>
<protein>
    <submittedName>
        <fullName evidence="4">Cell surface protein</fullName>
    </submittedName>
</protein>
<feature type="compositionally biased region" description="Basic and acidic residues" evidence="1">
    <location>
        <begin position="63"/>
        <end position="72"/>
    </location>
</feature>
<comment type="caution">
    <text evidence="4">The sequence shown here is derived from an EMBL/GenBank/DDBJ whole genome shotgun (WGS) entry which is preliminary data.</text>
</comment>
<evidence type="ECO:0000256" key="1">
    <source>
        <dbReference type="SAM" id="MobiDB-lite"/>
    </source>
</evidence>
<feature type="chain" id="PRO_5014838547" evidence="2">
    <location>
        <begin position="29"/>
        <end position="265"/>
    </location>
</feature>
<gene>
    <name evidence="4" type="ORF">CWD94_26285</name>
</gene>
<reference evidence="4 5" key="1">
    <citation type="submission" date="2017-11" db="EMBL/GenBank/DDBJ databases">
        <title>Bacterial isolate from king chilli rhizosphere.</title>
        <authorList>
            <person name="Takhelmayum P."/>
            <person name="Sarangthem I."/>
        </authorList>
    </citation>
    <scope>NUCLEOTIDE SEQUENCE [LARGE SCALE GENOMIC DNA]</scope>
    <source>
        <strain evidence="5">t26</strain>
    </source>
</reference>
<keyword evidence="2" id="KW-0732">Signal</keyword>
<dbReference type="Pfam" id="PF13731">
    <property type="entry name" value="WxL"/>
    <property type="match status" value="1"/>
</dbReference>
<sequence>MSTNLKALGVATTMLTGFVLGGSVTAYAEEPESKPGVRSYDSNAMIQFEPASDITPPTNPTDPGEKDKDTGEIVKPGPILPDGEEPKEGTPGPLSIDFASSLNFGKQKITSTDQIYKAAKQKFRNRTPEFGPNYVQVTDGRGSDAGWSLQVKQNKQFESTKGKELIGAEIRFTEGQVNTGSASPKPSIVKRSFALKFNEYGEGVADTIMSAKAEEGSGTYVLAFGADDNAAETIELFVPGSTTKYADKYSTSITWTLTDVPGIAE</sequence>
<organism evidence="4 5">
    <name type="scientific">Lysinibacillus xylanilyticus</name>
    <dbReference type="NCBI Taxonomy" id="582475"/>
    <lineage>
        <taxon>Bacteria</taxon>
        <taxon>Bacillati</taxon>
        <taxon>Bacillota</taxon>
        <taxon>Bacilli</taxon>
        <taxon>Bacillales</taxon>
        <taxon>Bacillaceae</taxon>
        <taxon>Lysinibacillus</taxon>
    </lineage>
</organism>
<evidence type="ECO:0000259" key="3">
    <source>
        <dbReference type="Pfam" id="PF13731"/>
    </source>
</evidence>
<feature type="domain" description="WxL" evidence="3">
    <location>
        <begin position="38"/>
        <end position="261"/>
    </location>
</feature>
<evidence type="ECO:0000313" key="5">
    <source>
        <dbReference type="Proteomes" id="UP000232101"/>
    </source>
</evidence>
<name>A0A2M9PY86_9BACI</name>
<feature type="region of interest" description="Disordered" evidence="1">
    <location>
        <begin position="48"/>
        <end position="97"/>
    </location>
</feature>
<accession>A0A2M9PY86</accession>
<evidence type="ECO:0000256" key="2">
    <source>
        <dbReference type="SAM" id="SignalP"/>
    </source>
</evidence>
<dbReference type="AlphaFoldDB" id="A0A2M9PY86"/>
<feature type="signal peptide" evidence="2">
    <location>
        <begin position="1"/>
        <end position="28"/>
    </location>
</feature>
<proteinExistence type="predicted"/>
<dbReference type="Proteomes" id="UP000232101">
    <property type="component" value="Unassembled WGS sequence"/>
</dbReference>